<feature type="domain" description="Thioredoxin" evidence="2">
    <location>
        <begin position="9"/>
        <end position="135"/>
    </location>
</feature>
<dbReference type="InterPro" id="IPR036249">
    <property type="entry name" value="Thioredoxin-like_sf"/>
</dbReference>
<gene>
    <name evidence="3" type="ORF">DWW57_03335</name>
</gene>
<dbReference type="CDD" id="cd02947">
    <property type="entry name" value="TRX_family"/>
    <property type="match status" value="1"/>
</dbReference>
<evidence type="ECO:0000259" key="2">
    <source>
        <dbReference type="PROSITE" id="PS51352"/>
    </source>
</evidence>
<dbReference type="PROSITE" id="PS51352">
    <property type="entry name" value="THIOREDOXIN_2"/>
    <property type="match status" value="1"/>
</dbReference>
<keyword evidence="1" id="KW-0676">Redox-active center</keyword>
<evidence type="ECO:0000313" key="3">
    <source>
        <dbReference type="EMBL" id="RGU58104.1"/>
    </source>
</evidence>
<dbReference type="SUPFAM" id="SSF52833">
    <property type="entry name" value="Thioredoxin-like"/>
    <property type="match status" value="1"/>
</dbReference>
<comment type="caution">
    <text evidence="3">The sequence shown here is derived from an EMBL/GenBank/DDBJ whole genome shotgun (WGS) entry which is preliminary data.</text>
</comment>
<name>A0A412TW92_9BACT</name>
<evidence type="ECO:0000313" key="4">
    <source>
        <dbReference type="Proteomes" id="UP000284243"/>
    </source>
</evidence>
<dbReference type="InterPro" id="IPR013766">
    <property type="entry name" value="Thioredoxin_domain"/>
</dbReference>
<organism evidence="3 4">
    <name type="scientific">Odoribacter splanchnicus</name>
    <dbReference type="NCBI Taxonomy" id="28118"/>
    <lineage>
        <taxon>Bacteria</taxon>
        <taxon>Pseudomonadati</taxon>
        <taxon>Bacteroidota</taxon>
        <taxon>Bacteroidia</taxon>
        <taxon>Bacteroidales</taxon>
        <taxon>Odoribacteraceae</taxon>
        <taxon>Odoribacter</taxon>
    </lineage>
</organism>
<sequence length="232" mass="27233">MKRILLLGLFLGIGVQLFAQGIDFKPVPFSEALRMAKTQHKMLFVDCYTSWCGPCRYMADSIFTRKETGDYFNKRFISVKYDIEKDEAKEFNALYTVGSFPTFWIFSPQGEVIYRMGGASLTVKEWLRRMDVAVEEGTKLEKLRQNYRKNKNEKNTQAYLEAMGNIQFGEGISELFLEQFRETSDKIDFLYQHKNFLTKHLSPVHFEKFRKALKECDGYVPEMDEIFKGVFF</sequence>
<dbReference type="InterPro" id="IPR017937">
    <property type="entry name" value="Thioredoxin_CS"/>
</dbReference>
<dbReference type="AlphaFoldDB" id="A0A412TW92"/>
<evidence type="ECO:0000256" key="1">
    <source>
        <dbReference type="ARBA" id="ARBA00023284"/>
    </source>
</evidence>
<dbReference type="Proteomes" id="UP000284243">
    <property type="component" value="Unassembled WGS sequence"/>
</dbReference>
<proteinExistence type="predicted"/>
<dbReference type="Gene3D" id="3.40.30.10">
    <property type="entry name" value="Glutaredoxin"/>
    <property type="match status" value="1"/>
</dbReference>
<reference evidence="3 4" key="1">
    <citation type="submission" date="2018-08" db="EMBL/GenBank/DDBJ databases">
        <title>A genome reference for cultivated species of the human gut microbiota.</title>
        <authorList>
            <person name="Zou Y."/>
            <person name="Xue W."/>
            <person name="Luo G."/>
        </authorList>
    </citation>
    <scope>NUCLEOTIDE SEQUENCE [LARGE SCALE GENOMIC DNA]</scope>
    <source>
        <strain evidence="3 4">AF16-14</strain>
    </source>
</reference>
<dbReference type="EMBL" id="QRYC01000003">
    <property type="protein sequence ID" value="RGU58104.1"/>
    <property type="molecule type" value="Genomic_DNA"/>
</dbReference>
<protein>
    <submittedName>
        <fullName evidence="3">DUF255 domain-containing protein</fullName>
    </submittedName>
</protein>
<accession>A0A412TW92</accession>
<dbReference type="PROSITE" id="PS00194">
    <property type="entry name" value="THIOREDOXIN_1"/>
    <property type="match status" value="1"/>
</dbReference>
<dbReference type="Pfam" id="PF13899">
    <property type="entry name" value="Thioredoxin_7"/>
    <property type="match status" value="1"/>
</dbReference>
<dbReference type="RefSeq" id="WP_087394351.1">
    <property type="nucleotide sequence ID" value="NZ_JADNDE010000219.1"/>
</dbReference>